<feature type="transmembrane region" description="Helical" evidence="7">
    <location>
        <begin position="265"/>
        <end position="290"/>
    </location>
</feature>
<evidence type="ECO:0000313" key="9">
    <source>
        <dbReference type="EMBL" id="MFC4820774.1"/>
    </source>
</evidence>
<evidence type="ECO:0000256" key="2">
    <source>
        <dbReference type="ARBA" id="ARBA00022676"/>
    </source>
</evidence>
<evidence type="ECO:0000256" key="1">
    <source>
        <dbReference type="ARBA" id="ARBA00004141"/>
    </source>
</evidence>
<dbReference type="PANTHER" id="PTHR48090">
    <property type="entry name" value="UNDECAPRENYL-PHOSPHATE 4-DEOXY-4-FORMAMIDO-L-ARABINOSE TRANSFERASE-RELATED"/>
    <property type="match status" value="1"/>
</dbReference>
<name>A0ABV9QZ45_9GAMM</name>
<feature type="domain" description="Glycosyltransferase 2-like" evidence="8">
    <location>
        <begin position="9"/>
        <end position="163"/>
    </location>
</feature>
<evidence type="ECO:0000256" key="3">
    <source>
        <dbReference type="ARBA" id="ARBA00022679"/>
    </source>
</evidence>
<accession>A0ABV9QZ45</accession>
<keyword evidence="6 7" id="KW-0472">Membrane</keyword>
<dbReference type="EMBL" id="JBHSHD010000008">
    <property type="protein sequence ID" value="MFC4820774.1"/>
    <property type="molecule type" value="Genomic_DNA"/>
</dbReference>
<keyword evidence="10" id="KW-1185">Reference proteome</keyword>
<comment type="subcellular location">
    <subcellularLocation>
        <location evidence="1">Membrane</location>
        <topology evidence="1">Multi-pass membrane protein</topology>
    </subcellularLocation>
</comment>
<feature type="transmembrane region" description="Helical" evidence="7">
    <location>
        <begin position="232"/>
        <end position="253"/>
    </location>
</feature>
<dbReference type="InterPro" id="IPR029044">
    <property type="entry name" value="Nucleotide-diphossugar_trans"/>
</dbReference>
<proteinExistence type="predicted"/>
<dbReference type="GO" id="GO:0016757">
    <property type="term" value="F:glycosyltransferase activity"/>
    <property type="evidence" value="ECO:0007669"/>
    <property type="project" value="UniProtKB-KW"/>
</dbReference>
<dbReference type="Pfam" id="PF00535">
    <property type="entry name" value="Glycos_transf_2"/>
    <property type="match status" value="1"/>
</dbReference>
<dbReference type="CDD" id="cd04187">
    <property type="entry name" value="DPM1_like_bac"/>
    <property type="match status" value="1"/>
</dbReference>
<dbReference type="PANTHER" id="PTHR48090:SF1">
    <property type="entry name" value="PROPHAGE BACTOPRENOL GLUCOSYL TRANSFERASE HOMOLOG"/>
    <property type="match status" value="1"/>
</dbReference>
<dbReference type="InterPro" id="IPR050256">
    <property type="entry name" value="Glycosyltransferase_2"/>
</dbReference>
<dbReference type="Proteomes" id="UP001595886">
    <property type="component" value="Unassembled WGS sequence"/>
</dbReference>
<organism evidence="9 10">
    <name type="scientific">Dokdonella ginsengisoli</name>
    <dbReference type="NCBI Taxonomy" id="363846"/>
    <lineage>
        <taxon>Bacteria</taxon>
        <taxon>Pseudomonadati</taxon>
        <taxon>Pseudomonadota</taxon>
        <taxon>Gammaproteobacteria</taxon>
        <taxon>Lysobacterales</taxon>
        <taxon>Rhodanobacteraceae</taxon>
        <taxon>Dokdonella</taxon>
    </lineage>
</organism>
<evidence type="ECO:0000256" key="6">
    <source>
        <dbReference type="ARBA" id="ARBA00023136"/>
    </source>
</evidence>
<keyword evidence="5 7" id="KW-1133">Transmembrane helix</keyword>
<dbReference type="SUPFAM" id="SSF53448">
    <property type="entry name" value="Nucleotide-diphospho-sugar transferases"/>
    <property type="match status" value="1"/>
</dbReference>
<keyword evidence="3 9" id="KW-0808">Transferase</keyword>
<comment type="caution">
    <text evidence="9">The sequence shown here is derived from an EMBL/GenBank/DDBJ whole genome shotgun (WGS) entry which is preliminary data.</text>
</comment>
<evidence type="ECO:0000256" key="4">
    <source>
        <dbReference type="ARBA" id="ARBA00022692"/>
    </source>
</evidence>
<evidence type="ECO:0000256" key="5">
    <source>
        <dbReference type="ARBA" id="ARBA00022989"/>
    </source>
</evidence>
<reference evidence="10" key="1">
    <citation type="journal article" date="2019" name="Int. J. Syst. Evol. Microbiol.">
        <title>The Global Catalogue of Microorganisms (GCM) 10K type strain sequencing project: providing services to taxonomists for standard genome sequencing and annotation.</title>
        <authorList>
            <consortium name="The Broad Institute Genomics Platform"/>
            <consortium name="The Broad Institute Genome Sequencing Center for Infectious Disease"/>
            <person name="Wu L."/>
            <person name="Ma J."/>
        </authorList>
    </citation>
    <scope>NUCLEOTIDE SEQUENCE [LARGE SCALE GENOMIC DNA]</scope>
    <source>
        <strain evidence="10">CCUG 30340</strain>
    </source>
</reference>
<keyword evidence="4 7" id="KW-0812">Transmembrane</keyword>
<dbReference type="Gene3D" id="3.90.550.10">
    <property type="entry name" value="Spore Coat Polysaccharide Biosynthesis Protein SpsA, Chain A"/>
    <property type="match status" value="1"/>
</dbReference>
<dbReference type="RefSeq" id="WP_380020782.1">
    <property type="nucleotide sequence ID" value="NZ_JBHSHD010000008.1"/>
</dbReference>
<evidence type="ECO:0000313" key="10">
    <source>
        <dbReference type="Proteomes" id="UP001595886"/>
    </source>
</evidence>
<keyword evidence="2 9" id="KW-0328">Glycosyltransferase</keyword>
<dbReference type="EC" id="2.4.-.-" evidence="9"/>
<evidence type="ECO:0000259" key="8">
    <source>
        <dbReference type="Pfam" id="PF00535"/>
    </source>
</evidence>
<evidence type="ECO:0000256" key="7">
    <source>
        <dbReference type="SAM" id="Phobius"/>
    </source>
</evidence>
<gene>
    <name evidence="9" type="ORF">ACFO6Q_10590</name>
</gene>
<protein>
    <submittedName>
        <fullName evidence="9">Glycosyltransferase family 2 protein</fullName>
        <ecNumber evidence="9">2.4.-.-</ecNumber>
    </submittedName>
</protein>
<sequence>MNAAAPLISVVSPVYCCEGCLRELCGRLTATLSSITDRFEIILVDDASPDRAWDTMRELCATDPRIKAVGLSRNFGQHYAIAAGLEQTRGEWVVVMDCDLQDRPEEIAALYSKALEGYDVVFGEREVRRDGWFKRTSSRLFIGVLNYLSGADYDYRTANFGVFHRRVVDAVRSMGDSSRFFPVMVRWTGFRRTSMPIRHDARSEGRSAYTWRRLVRLGLDIILSNSDKPLRLVAVAGIVISIVALIITAYSLLRYLHGDIDVAGYTSLIASMWLLAGVMLFCMGVIGLYVGRVFESVKARPVFIVRERINL</sequence>
<dbReference type="InterPro" id="IPR001173">
    <property type="entry name" value="Glyco_trans_2-like"/>
</dbReference>